<dbReference type="Pfam" id="PF02518">
    <property type="entry name" value="HATPase_c"/>
    <property type="match status" value="1"/>
</dbReference>
<evidence type="ECO:0000256" key="1">
    <source>
        <dbReference type="ARBA" id="ARBA00004651"/>
    </source>
</evidence>
<evidence type="ECO:0000256" key="6">
    <source>
        <dbReference type="ARBA" id="ARBA00023136"/>
    </source>
</evidence>
<keyword evidence="5" id="KW-0418">Kinase</keyword>
<dbReference type="PANTHER" id="PTHR34220">
    <property type="entry name" value="SENSOR HISTIDINE KINASE YPDA"/>
    <property type="match status" value="1"/>
</dbReference>
<dbReference type="InterPro" id="IPR003594">
    <property type="entry name" value="HATPase_dom"/>
</dbReference>
<reference evidence="9 10" key="1">
    <citation type="submission" date="2015-01" db="EMBL/GenBank/DDBJ databases">
        <title>Paenibacillus swuensis/DY6/whole genome sequencing.</title>
        <authorList>
            <person name="Kim M.K."/>
            <person name="Srinivasan S."/>
            <person name="Lee J.-J."/>
        </authorList>
    </citation>
    <scope>NUCLEOTIDE SEQUENCE [LARGE SCALE GENOMIC DNA]</scope>
    <source>
        <strain evidence="9 10">DY6</strain>
    </source>
</reference>
<keyword evidence="3" id="KW-0597">Phosphoprotein</keyword>
<comment type="subcellular location">
    <subcellularLocation>
        <location evidence="1">Cell membrane</location>
        <topology evidence="1">Multi-pass membrane protein</topology>
    </subcellularLocation>
</comment>
<dbReference type="Gene3D" id="3.30.565.10">
    <property type="entry name" value="Histidine kinase-like ATPase, C-terminal domain"/>
    <property type="match status" value="1"/>
</dbReference>
<dbReference type="AlphaFoldDB" id="A0A172TEH0"/>
<evidence type="ECO:0000259" key="8">
    <source>
        <dbReference type="PROSITE" id="PS50885"/>
    </source>
</evidence>
<name>A0A172TEH0_9BACL</name>
<dbReference type="InterPro" id="IPR010559">
    <property type="entry name" value="Sig_transdc_His_kin_internal"/>
</dbReference>
<dbReference type="Gene3D" id="6.10.340.10">
    <property type="match status" value="1"/>
</dbReference>
<dbReference type="SUPFAM" id="SSF158472">
    <property type="entry name" value="HAMP domain-like"/>
    <property type="match status" value="1"/>
</dbReference>
<dbReference type="InterPro" id="IPR003660">
    <property type="entry name" value="HAMP_dom"/>
</dbReference>
<dbReference type="InterPro" id="IPR036890">
    <property type="entry name" value="HATPase_C_sf"/>
</dbReference>
<evidence type="ECO:0000256" key="5">
    <source>
        <dbReference type="ARBA" id="ARBA00022777"/>
    </source>
</evidence>
<keyword evidence="2" id="KW-1003">Cell membrane</keyword>
<organism evidence="9 10">
    <name type="scientific">Paenibacillus swuensis</name>
    <dbReference type="NCBI Taxonomy" id="1178515"/>
    <lineage>
        <taxon>Bacteria</taxon>
        <taxon>Bacillati</taxon>
        <taxon>Bacillota</taxon>
        <taxon>Bacilli</taxon>
        <taxon>Bacillales</taxon>
        <taxon>Paenibacillaceae</taxon>
        <taxon>Paenibacillus</taxon>
    </lineage>
</organism>
<dbReference type="STRING" id="1178515.SY83_01985"/>
<dbReference type="SUPFAM" id="SSF55874">
    <property type="entry name" value="ATPase domain of HSP90 chaperone/DNA topoisomerase II/histidine kinase"/>
    <property type="match status" value="1"/>
</dbReference>
<sequence length="591" mass="67921">MKQATLRVRLIIGFGMVILPLLILLLLNNLYATKVVHSQVAQSNQNLLKMYMNDMDKVLEEIQNYLYKTAEQDQSLISLSQNEKDSWGYYLAKTQTVNDLYLNTNYYQAADALFAYSSRYDELFVAQQESVSFIQKKAIEVKLHNLLRLQQEDPAFLSEWNIVESEDGTALVRIVSTNYQSYIGTWVNLDRLMQPLHALSKEGKGEALLLSREGRLMSKAGPVVTEALEHNRLQPHLNQEASAYNIVNLPQSYLLVNRTSAMVNMNLLLMLPERTLLEGLPFFRNLTYMVPLAASIMLVLYLIYLQRSIVNPMHSLIRGMRKIRSGDLTARLEAHHLPEFMTIKETFNGMVDQIEHLKIDIYEEQIRTQKAELKHLQAQIHPHFFMNSLNIVYNLAQTRDYDIIQNMALHLVRYFRYTTRTQVTTITIREEMDHINSYLTIQRYRFPMMMNFTFDIDPELEGVEIPPLIVQPLVENAMVHGFSVEQGGPFEIKLRVYRDLEVGAVCIEVQDNGKGITPERVAFLEDSVHGVEPQGSHVGLWNVVRRCRLYYKTAVFMRFSTASPRGAVITLCLPDVGISTRSDLEKAGSIT</sequence>
<dbReference type="PROSITE" id="PS50885">
    <property type="entry name" value="HAMP"/>
    <property type="match status" value="1"/>
</dbReference>
<keyword evidence="4" id="KW-0808">Transferase</keyword>
<dbReference type="EMBL" id="CP011388">
    <property type="protein sequence ID" value="ANE45304.1"/>
    <property type="molecule type" value="Genomic_DNA"/>
</dbReference>
<dbReference type="RefSeq" id="WP_068603774.1">
    <property type="nucleotide sequence ID" value="NZ_CP011388.1"/>
</dbReference>
<protein>
    <recommendedName>
        <fullName evidence="8">HAMP domain-containing protein</fullName>
    </recommendedName>
</protein>
<feature type="transmembrane region" description="Helical" evidence="7">
    <location>
        <begin position="286"/>
        <end position="305"/>
    </location>
</feature>
<evidence type="ECO:0000256" key="2">
    <source>
        <dbReference type="ARBA" id="ARBA00022475"/>
    </source>
</evidence>
<dbReference type="SMART" id="SM00304">
    <property type="entry name" value="HAMP"/>
    <property type="match status" value="1"/>
</dbReference>
<keyword evidence="7" id="KW-0812">Transmembrane</keyword>
<dbReference type="KEGG" id="pswu:SY83_01985"/>
<gene>
    <name evidence="9" type="ORF">SY83_01985</name>
</gene>
<dbReference type="Pfam" id="PF06580">
    <property type="entry name" value="His_kinase"/>
    <property type="match status" value="1"/>
</dbReference>
<evidence type="ECO:0000256" key="7">
    <source>
        <dbReference type="SAM" id="Phobius"/>
    </source>
</evidence>
<dbReference type="CDD" id="cd06225">
    <property type="entry name" value="HAMP"/>
    <property type="match status" value="1"/>
</dbReference>
<keyword evidence="10" id="KW-1185">Reference proteome</keyword>
<dbReference type="Pfam" id="PF00672">
    <property type="entry name" value="HAMP"/>
    <property type="match status" value="1"/>
</dbReference>
<keyword evidence="6 7" id="KW-0472">Membrane</keyword>
<dbReference type="PANTHER" id="PTHR34220:SF7">
    <property type="entry name" value="SENSOR HISTIDINE KINASE YPDA"/>
    <property type="match status" value="1"/>
</dbReference>
<dbReference type="GO" id="GO:0005886">
    <property type="term" value="C:plasma membrane"/>
    <property type="evidence" value="ECO:0007669"/>
    <property type="project" value="UniProtKB-SubCell"/>
</dbReference>
<dbReference type="PATRIC" id="fig|1178515.4.peg.375"/>
<evidence type="ECO:0000313" key="10">
    <source>
        <dbReference type="Proteomes" id="UP000076927"/>
    </source>
</evidence>
<evidence type="ECO:0000256" key="3">
    <source>
        <dbReference type="ARBA" id="ARBA00022553"/>
    </source>
</evidence>
<keyword evidence="7" id="KW-1133">Transmembrane helix</keyword>
<dbReference type="GO" id="GO:0000155">
    <property type="term" value="F:phosphorelay sensor kinase activity"/>
    <property type="evidence" value="ECO:0007669"/>
    <property type="project" value="InterPro"/>
</dbReference>
<feature type="domain" description="HAMP" evidence="8">
    <location>
        <begin position="307"/>
        <end position="359"/>
    </location>
</feature>
<evidence type="ECO:0000256" key="4">
    <source>
        <dbReference type="ARBA" id="ARBA00022679"/>
    </source>
</evidence>
<evidence type="ECO:0000313" key="9">
    <source>
        <dbReference type="EMBL" id="ANE45304.1"/>
    </source>
</evidence>
<dbReference type="Proteomes" id="UP000076927">
    <property type="component" value="Chromosome"/>
</dbReference>
<dbReference type="InterPro" id="IPR050640">
    <property type="entry name" value="Bact_2-comp_sensor_kinase"/>
</dbReference>
<accession>A0A172TEH0</accession>
<proteinExistence type="predicted"/>